<evidence type="ECO:0000313" key="6">
    <source>
        <dbReference type="EMBL" id="VEU20980.1"/>
    </source>
</evidence>
<keyword evidence="4" id="KW-0812">Transmembrane</keyword>
<reference evidence="6 7" key="1">
    <citation type="submission" date="2018-12" db="EMBL/GenBank/DDBJ databases">
        <authorList>
            <person name="Tiukova I."/>
            <person name="Dainat J."/>
        </authorList>
    </citation>
    <scope>NUCLEOTIDE SEQUENCE [LARGE SCALE GENOMIC DNA]</scope>
</reference>
<dbReference type="STRING" id="13370.A0A448YJ92"/>
<dbReference type="GO" id="GO:0005634">
    <property type="term" value="C:nucleus"/>
    <property type="evidence" value="ECO:0007669"/>
    <property type="project" value="UniProtKB-SubCell"/>
</dbReference>
<dbReference type="Pfam" id="PF00172">
    <property type="entry name" value="Zn_clus"/>
    <property type="match status" value="1"/>
</dbReference>
<organism evidence="6 7">
    <name type="scientific">Brettanomyces naardenensis</name>
    <name type="common">Yeast</name>
    <dbReference type="NCBI Taxonomy" id="13370"/>
    <lineage>
        <taxon>Eukaryota</taxon>
        <taxon>Fungi</taxon>
        <taxon>Dikarya</taxon>
        <taxon>Ascomycota</taxon>
        <taxon>Saccharomycotina</taxon>
        <taxon>Pichiomycetes</taxon>
        <taxon>Pichiales</taxon>
        <taxon>Pichiaceae</taxon>
        <taxon>Brettanomyces</taxon>
    </lineage>
</organism>
<dbReference type="FunCoup" id="A0A448YJ92">
    <property type="interactions" value="1363"/>
</dbReference>
<dbReference type="GO" id="GO:0000981">
    <property type="term" value="F:DNA-binding transcription factor activity, RNA polymerase II-specific"/>
    <property type="evidence" value="ECO:0007669"/>
    <property type="project" value="InterPro"/>
</dbReference>
<evidence type="ECO:0000259" key="5">
    <source>
        <dbReference type="PROSITE" id="PS50048"/>
    </source>
</evidence>
<dbReference type="CDD" id="cd00067">
    <property type="entry name" value="GAL4"/>
    <property type="match status" value="1"/>
</dbReference>
<comment type="subcellular location">
    <subcellularLocation>
        <location evidence="1">Nucleus</location>
    </subcellularLocation>
</comment>
<gene>
    <name evidence="6" type="ORF">BRENAR_LOCUS1715</name>
</gene>
<proteinExistence type="predicted"/>
<feature type="transmembrane region" description="Helical" evidence="4">
    <location>
        <begin position="541"/>
        <end position="563"/>
    </location>
</feature>
<feature type="domain" description="Zn(2)-C6 fungal-type" evidence="5">
    <location>
        <begin position="11"/>
        <end position="40"/>
    </location>
</feature>
<dbReference type="Proteomes" id="UP000290900">
    <property type="component" value="Unassembled WGS sequence"/>
</dbReference>
<name>A0A448YJ92_BRENA</name>
<keyword evidence="4" id="KW-0472">Membrane</keyword>
<dbReference type="GO" id="GO:0008270">
    <property type="term" value="F:zinc ion binding"/>
    <property type="evidence" value="ECO:0007669"/>
    <property type="project" value="InterPro"/>
</dbReference>
<feature type="region of interest" description="Disordered" evidence="3">
    <location>
        <begin position="759"/>
        <end position="785"/>
    </location>
</feature>
<feature type="compositionally biased region" description="Basic residues" evidence="3">
    <location>
        <begin position="774"/>
        <end position="785"/>
    </location>
</feature>
<dbReference type="EMBL" id="CAACVR010000008">
    <property type="protein sequence ID" value="VEU20980.1"/>
    <property type="molecule type" value="Genomic_DNA"/>
</dbReference>
<dbReference type="AlphaFoldDB" id="A0A448YJ92"/>
<evidence type="ECO:0000256" key="4">
    <source>
        <dbReference type="SAM" id="Phobius"/>
    </source>
</evidence>
<dbReference type="PROSITE" id="PS50048">
    <property type="entry name" value="ZN2_CY6_FUNGAL_2"/>
    <property type="match status" value="1"/>
</dbReference>
<dbReference type="OrthoDB" id="3986994at2759"/>
<dbReference type="SMART" id="SM00066">
    <property type="entry name" value="GAL4"/>
    <property type="match status" value="1"/>
</dbReference>
<accession>A0A448YJ92</accession>
<dbReference type="Gene3D" id="4.10.240.10">
    <property type="entry name" value="Zn(2)-C6 fungal-type DNA-binding domain"/>
    <property type="match status" value="1"/>
</dbReference>
<dbReference type="InterPro" id="IPR001138">
    <property type="entry name" value="Zn2Cys6_DnaBD"/>
</dbReference>
<dbReference type="SUPFAM" id="SSF57701">
    <property type="entry name" value="Zn2/Cys6 DNA-binding domain"/>
    <property type="match status" value="1"/>
</dbReference>
<dbReference type="PANTHER" id="PTHR31001">
    <property type="entry name" value="UNCHARACTERIZED TRANSCRIPTIONAL REGULATORY PROTEIN"/>
    <property type="match status" value="1"/>
</dbReference>
<dbReference type="InParanoid" id="A0A448YJ92"/>
<keyword evidence="7" id="KW-1185">Reference proteome</keyword>
<sequence length="785" mass="90094">MPPRRKRKLLACTECRRRKLKCDRDNPCIHCIKSGSKCEYKSRDGTSFEDVHLTDLIDDESKFFDIHLKTVKRSFIASKPSRTLFLGHSSWLWFVLSRPYFRKLISGLDGTIHQEKFAWLSTHQAKKYSLAATDYNLNPDEINKLIQSLICPDYYAFQERLVYFQNHLNGLLFGDSFPMGIVHSLFLSYFVVGTGGPDPNNVGGSNDVNVSYPGNPYIANFIAPEKPYFYADISLITALVYLVHIFTRYNDEGKFHHQFSVSPDEFDSLSFKLLEASQFRRKKTQQALLSLIVLRASLFVYDNSEGAREEFKSYPMFQSCLDLCYQMGLHSDPDITDVYMFKHKLVMKTRLMSPSEVKELWNYMQMQDAEYSVAIGTPLLVSYDFCSGFNKKSDFFYDNIRQQGLLLMRELSLAVNSNRPISLRDLLALLNKVLGLCYQMPARMFLRESPTIDLDELANLCRLKLLLIQTIPWLCRMAMVGISEIYSLLAPSTETANILCGLCKEMYRQILISNALSLYHIKPICEGLSVFGPEKNGKYVIFFRGIIAGILGQCFALWFLFLLPRVTNNAELLREVQKETMLHGYPPPGDEYPNRIDLFVLEAALYHDFRNEDAEISEQLCIKLLSSSELMSVASSFYDVLCQKEVMKSSLDSFLMLKSILIWLYLVRTVEECKGSLDKKNMTIPDVIKRAKVKVTEEFNRRRLEDVSEQNKLEDQLGSIFDSIFVDDNWILGGSFGGAQTDTLNETLGDSLVEALSEQPVPESLSKMKWGPKQMKKRMKRSYPS</sequence>
<evidence type="ECO:0000313" key="7">
    <source>
        <dbReference type="Proteomes" id="UP000290900"/>
    </source>
</evidence>
<evidence type="ECO:0000256" key="1">
    <source>
        <dbReference type="ARBA" id="ARBA00004123"/>
    </source>
</evidence>
<dbReference type="InterPro" id="IPR036864">
    <property type="entry name" value="Zn2-C6_fun-type_DNA-bd_sf"/>
</dbReference>
<keyword evidence="2" id="KW-0539">Nucleus</keyword>
<dbReference type="PROSITE" id="PS00463">
    <property type="entry name" value="ZN2_CY6_FUNGAL_1"/>
    <property type="match status" value="1"/>
</dbReference>
<keyword evidence="4" id="KW-1133">Transmembrane helix</keyword>
<dbReference type="InterPro" id="IPR050613">
    <property type="entry name" value="Sec_Metabolite_Reg"/>
</dbReference>
<protein>
    <submittedName>
        <fullName evidence="6">DEKNAAC101800</fullName>
    </submittedName>
</protein>
<evidence type="ECO:0000256" key="2">
    <source>
        <dbReference type="ARBA" id="ARBA00023242"/>
    </source>
</evidence>
<evidence type="ECO:0000256" key="3">
    <source>
        <dbReference type="SAM" id="MobiDB-lite"/>
    </source>
</evidence>